<dbReference type="Proteomes" id="UP001176961">
    <property type="component" value="Unassembled WGS sequence"/>
</dbReference>
<comment type="similarity">
    <text evidence="1">Belongs to the glutamate-gated ion channel (TC 1.A.10.1) family.</text>
</comment>
<dbReference type="InterPro" id="IPR001320">
    <property type="entry name" value="Iontro_rcpt_C"/>
</dbReference>
<accession>A0AA36GZ72</accession>
<dbReference type="PANTHER" id="PTHR22714">
    <property type="entry name" value="PROTEIN CBG02446-RELATED"/>
    <property type="match status" value="1"/>
</dbReference>
<dbReference type="InterPro" id="IPR040128">
    <property type="entry name" value="T25E4.2-like"/>
</dbReference>
<evidence type="ECO:0000256" key="1">
    <source>
        <dbReference type="ARBA" id="ARBA00008685"/>
    </source>
</evidence>
<dbReference type="Pfam" id="PF00060">
    <property type="entry name" value="Lig_chan"/>
    <property type="match status" value="1"/>
</dbReference>
<sequence length="479" mass="54800">MLAIEITRNDFNDTLHSSKVLKVSPSPEKIELVSLYRKKYGLLLGQPNSCSTFLLRMHYEYNLRAVGIDSTHFPYLTFGNCMGLDCISPGAEVEFLKECLQSINATVTINPARLENGSADITLRTINQEHPRQKQVDFTMPIGNLYYGYFVKESTHVEVGDYLGDAFSETALLLVVTAGLTVSCLLHLFTKLLTKNPSSILSFTSFAFAGFFKNSQLNPEPISSRIIVLLWLLFSFALTEYYKAKLSSILLLTHYSGALFDNLDKAMDAMEYHGWKMVVNNSRSLFHCNGAQCTRLHELQKRSLVLVYSTNTSLEEAAEVDHQFGFGSLQSDIAPHEKTLLDSTKRILFVRDQLLTPLYRSYAVRKKMPLLLEKLNRAIARTRDGFSAIRRRYREPFQRYVNKHFQENPNVLTLAHLKALFDWTGPLLLFSFVVLLGEILHCRYSQRFLNWARRSKTSLDFSPSEEMHNSIELTRFSSY</sequence>
<comment type="caution">
    <text evidence="3">The sequence shown here is derived from an EMBL/GenBank/DDBJ whole genome shotgun (WGS) entry which is preliminary data.</text>
</comment>
<organism evidence="3 4">
    <name type="scientific">Cylicocyclus nassatus</name>
    <name type="common">Nematode worm</name>
    <dbReference type="NCBI Taxonomy" id="53992"/>
    <lineage>
        <taxon>Eukaryota</taxon>
        <taxon>Metazoa</taxon>
        <taxon>Ecdysozoa</taxon>
        <taxon>Nematoda</taxon>
        <taxon>Chromadorea</taxon>
        <taxon>Rhabditida</taxon>
        <taxon>Rhabditina</taxon>
        <taxon>Rhabditomorpha</taxon>
        <taxon>Strongyloidea</taxon>
        <taxon>Strongylidae</taxon>
        <taxon>Cylicocyclus</taxon>
    </lineage>
</organism>
<dbReference type="PANTHER" id="PTHR22714:SF8">
    <property type="entry name" value="PROTEIN CBG02446"/>
    <property type="match status" value="1"/>
</dbReference>
<name>A0AA36GZ72_CYLNA</name>
<dbReference type="Gene3D" id="1.10.287.70">
    <property type="match status" value="1"/>
</dbReference>
<dbReference type="AlphaFoldDB" id="A0AA36GZ72"/>
<reference evidence="3" key="1">
    <citation type="submission" date="2023-07" db="EMBL/GenBank/DDBJ databases">
        <authorList>
            <consortium name="CYATHOMIX"/>
        </authorList>
    </citation>
    <scope>NUCLEOTIDE SEQUENCE</scope>
    <source>
        <strain evidence="3">N/A</strain>
    </source>
</reference>
<gene>
    <name evidence="3" type="ORF">CYNAS_LOCUS12975</name>
</gene>
<dbReference type="GO" id="GO:0015276">
    <property type="term" value="F:ligand-gated monoatomic ion channel activity"/>
    <property type="evidence" value="ECO:0007669"/>
    <property type="project" value="InterPro"/>
</dbReference>
<keyword evidence="4" id="KW-1185">Reference proteome</keyword>
<proteinExistence type="inferred from homology"/>
<feature type="domain" description="Ionotropic glutamate receptor C-terminal" evidence="2">
    <location>
        <begin position="195"/>
        <end position="258"/>
    </location>
</feature>
<dbReference type="GO" id="GO:0016020">
    <property type="term" value="C:membrane"/>
    <property type="evidence" value="ECO:0007669"/>
    <property type="project" value="InterPro"/>
</dbReference>
<protein>
    <recommendedName>
        <fullName evidence="2">Ionotropic glutamate receptor C-terminal domain-containing protein</fullName>
    </recommendedName>
</protein>
<evidence type="ECO:0000313" key="4">
    <source>
        <dbReference type="Proteomes" id="UP001176961"/>
    </source>
</evidence>
<dbReference type="EMBL" id="CATQJL010000305">
    <property type="protein sequence ID" value="CAJ0600992.1"/>
    <property type="molecule type" value="Genomic_DNA"/>
</dbReference>
<dbReference type="SUPFAM" id="SSF53850">
    <property type="entry name" value="Periplasmic binding protein-like II"/>
    <property type="match status" value="1"/>
</dbReference>
<evidence type="ECO:0000313" key="3">
    <source>
        <dbReference type="EMBL" id="CAJ0600992.1"/>
    </source>
</evidence>
<evidence type="ECO:0000259" key="2">
    <source>
        <dbReference type="Pfam" id="PF00060"/>
    </source>
</evidence>